<keyword evidence="1" id="KW-1003">Cell membrane</keyword>
<gene>
    <name evidence="7" type="ORF">G127AT_08330</name>
</gene>
<evidence type="ECO:0000256" key="4">
    <source>
        <dbReference type="ARBA" id="ARBA00023139"/>
    </source>
</evidence>
<protein>
    <submittedName>
        <fullName evidence="7">Sugar ABC transporter substrate-binding protein</fullName>
    </submittedName>
</protein>
<evidence type="ECO:0000256" key="3">
    <source>
        <dbReference type="ARBA" id="ARBA00023136"/>
    </source>
</evidence>
<dbReference type="SUPFAM" id="SSF53850">
    <property type="entry name" value="Periplasmic binding protein-like II"/>
    <property type="match status" value="1"/>
</dbReference>
<evidence type="ECO:0000256" key="6">
    <source>
        <dbReference type="SAM" id="SignalP"/>
    </source>
</evidence>
<keyword evidence="8" id="KW-1185">Reference proteome</keyword>
<feature type="chain" id="PRO_5038930630" evidence="6">
    <location>
        <begin position="27"/>
        <end position="439"/>
    </location>
</feature>
<dbReference type="RefSeq" id="WP_210895910.1">
    <property type="nucleotide sequence ID" value="NZ_CP071696.1"/>
</dbReference>
<proteinExistence type="predicted"/>
<keyword evidence="3" id="KW-0472">Membrane</keyword>
<reference evidence="7" key="1">
    <citation type="submission" date="2021-03" db="EMBL/GenBank/DDBJ databases">
        <title>Agromyces archimandritus sp. nov., isolated from the cockroach Archimandrita tessellata.</title>
        <authorList>
            <person name="Guzman J."/>
            <person name="Ortuzar M."/>
            <person name="Poehlein A."/>
            <person name="Daniel R."/>
            <person name="Trujillo M."/>
            <person name="Vilcinskas A."/>
        </authorList>
    </citation>
    <scope>NUCLEOTIDE SEQUENCE</scope>
    <source>
        <strain evidence="7">G127AT</strain>
    </source>
</reference>
<dbReference type="InterPro" id="IPR050490">
    <property type="entry name" value="Bact_solute-bd_prot1"/>
</dbReference>
<evidence type="ECO:0000313" key="8">
    <source>
        <dbReference type="Proteomes" id="UP000671914"/>
    </source>
</evidence>
<evidence type="ECO:0000256" key="1">
    <source>
        <dbReference type="ARBA" id="ARBA00022475"/>
    </source>
</evidence>
<dbReference type="KEGG" id="aarc:G127AT_08330"/>
<name>A0A975FJX3_9MICO</name>
<dbReference type="PANTHER" id="PTHR43649">
    <property type="entry name" value="ARABINOSE-BINDING PROTEIN-RELATED"/>
    <property type="match status" value="1"/>
</dbReference>
<feature type="signal peptide" evidence="6">
    <location>
        <begin position="1"/>
        <end position="26"/>
    </location>
</feature>
<dbReference type="AlphaFoldDB" id="A0A975FJX3"/>
<dbReference type="PROSITE" id="PS51257">
    <property type="entry name" value="PROKAR_LIPOPROTEIN"/>
    <property type="match status" value="1"/>
</dbReference>
<organism evidence="7 8">
    <name type="scientific">Agromyces archimandritae</name>
    <dbReference type="NCBI Taxonomy" id="2781962"/>
    <lineage>
        <taxon>Bacteria</taxon>
        <taxon>Bacillati</taxon>
        <taxon>Actinomycetota</taxon>
        <taxon>Actinomycetes</taxon>
        <taxon>Micrococcales</taxon>
        <taxon>Microbacteriaceae</taxon>
        <taxon>Agromyces</taxon>
    </lineage>
</organism>
<keyword evidence="2 6" id="KW-0732">Signal</keyword>
<dbReference type="PANTHER" id="PTHR43649:SF33">
    <property type="entry name" value="POLYGALACTURONAN_RHAMNOGALACTURONAN-BINDING PROTEIN YTCQ"/>
    <property type="match status" value="1"/>
</dbReference>
<keyword evidence="5" id="KW-0449">Lipoprotein</keyword>
<accession>A0A975FJX3</accession>
<sequence>MHKRHKRFSRITGIIAAVAATSLALAGCSGGGSSGGAEGDPEKGALTFVYMGDADQQKAFNALFAEFNKQYPGIKLKAQGIPSGDWSVFSNTVATRLAGGQKIDIIQVATEGQRLFASKGVLEPLEPFIEQDQDYVDDYFADINPELVEFNEQFASGPDGETLFIPGGFNTMGLYLNKTVFEAAGVPIPEEGNWTWDEFEAAGTQIKEKTGAYLFGAGSGYFTDVMPWLTTNGASTFNDDWSEPTYDSPEAVESAEFVRKLVEEGLAPEPGGQFDAETQYKQGKLASIGGGRWPTIGMRNIDMVDDTVIVNFPTKTGNGSPVGWDAWNIAKKSENKQAAWTFIKFLMSQEAGEYFASIGGTIVPARTSVVESDAFTENAPAGSTRLSDAMAFATPIPSIDRGAEAQKAIQEAWETIITGNGDAADTLAKAQKTLEGLVE</sequence>
<dbReference type="Gene3D" id="3.40.190.10">
    <property type="entry name" value="Periplasmic binding protein-like II"/>
    <property type="match status" value="1"/>
</dbReference>
<evidence type="ECO:0000313" key="7">
    <source>
        <dbReference type="EMBL" id="QTX03385.1"/>
    </source>
</evidence>
<evidence type="ECO:0000256" key="5">
    <source>
        <dbReference type="ARBA" id="ARBA00023288"/>
    </source>
</evidence>
<dbReference type="Pfam" id="PF01547">
    <property type="entry name" value="SBP_bac_1"/>
    <property type="match status" value="1"/>
</dbReference>
<dbReference type="CDD" id="cd13585">
    <property type="entry name" value="PBP2_TMBP_like"/>
    <property type="match status" value="1"/>
</dbReference>
<dbReference type="Proteomes" id="UP000671914">
    <property type="component" value="Chromosome"/>
</dbReference>
<keyword evidence="4" id="KW-0564">Palmitate</keyword>
<dbReference type="InterPro" id="IPR006059">
    <property type="entry name" value="SBP"/>
</dbReference>
<evidence type="ECO:0000256" key="2">
    <source>
        <dbReference type="ARBA" id="ARBA00022729"/>
    </source>
</evidence>
<dbReference type="EMBL" id="CP071696">
    <property type="protein sequence ID" value="QTX03385.1"/>
    <property type="molecule type" value="Genomic_DNA"/>
</dbReference>